<evidence type="ECO:0000313" key="6">
    <source>
        <dbReference type="EMBL" id="THV24896.1"/>
    </source>
</evidence>
<dbReference type="InterPro" id="IPR047057">
    <property type="entry name" value="MerR_fam"/>
</dbReference>
<keyword evidence="4" id="KW-0804">Transcription</keyword>
<dbReference type="InterPro" id="IPR009061">
    <property type="entry name" value="DNA-bd_dom_put_sf"/>
</dbReference>
<dbReference type="PROSITE" id="PS50937">
    <property type="entry name" value="HTH_MERR_2"/>
    <property type="match status" value="1"/>
</dbReference>
<organism evidence="6 7">
    <name type="scientific">Peteryoungia ipomoeae</name>
    <dbReference type="NCBI Taxonomy" id="1210932"/>
    <lineage>
        <taxon>Bacteria</taxon>
        <taxon>Pseudomonadati</taxon>
        <taxon>Pseudomonadota</taxon>
        <taxon>Alphaproteobacteria</taxon>
        <taxon>Hyphomicrobiales</taxon>
        <taxon>Rhizobiaceae</taxon>
        <taxon>Peteryoungia</taxon>
    </lineage>
</organism>
<dbReference type="PANTHER" id="PTHR30204">
    <property type="entry name" value="REDOX-CYCLING DRUG-SENSING TRANSCRIPTIONAL ACTIVATOR SOXR"/>
    <property type="match status" value="1"/>
</dbReference>
<keyword evidence="7" id="KW-1185">Reference proteome</keyword>
<dbReference type="OrthoDB" id="9803659at2"/>
<dbReference type="GO" id="GO:0003700">
    <property type="term" value="F:DNA-binding transcription factor activity"/>
    <property type="evidence" value="ECO:0007669"/>
    <property type="project" value="InterPro"/>
</dbReference>
<keyword evidence="2" id="KW-0805">Transcription regulation</keyword>
<dbReference type="SUPFAM" id="SSF46894">
    <property type="entry name" value="C-terminal effector domain of the bipartite response regulators"/>
    <property type="match status" value="1"/>
</dbReference>
<reference evidence="6 7" key="1">
    <citation type="submission" date="2019-04" db="EMBL/GenBank/DDBJ databases">
        <title>Genome sequence of strain shin9-1.</title>
        <authorList>
            <person name="Gao J."/>
            <person name="Sun J."/>
        </authorList>
    </citation>
    <scope>NUCLEOTIDE SEQUENCE [LARGE SCALE GENOMIC DNA]</scope>
    <source>
        <strain evidence="7">shin9-1</strain>
    </source>
</reference>
<dbReference type="Proteomes" id="UP000308828">
    <property type="component" value="Unassembled WGS sequence"/>
</dbReference>
<keyword evidence="1" id="KW-0678">Repressor</keyword>
<dbReference type="Gene3D" id="1.10.1660.10">
    <property type="match status" value="1"/>
</dbReference>
<dbReference type="InterPro" id="IPR036388">
    <property type="entry name" value="WH-like_DNA-bd_sf"/>
</dbReference>
<name>A0A4V4HN64_9HYPH</name>
<evidence type="ECO:0000256" key="4">
    <source>
        <dbReference type="ARBA" id="ARBA00023163"/>
    </source>
</evidence>
<dbReference type="InterPro" id="IPR000792">
    <property type="entry name" value="Tscrpt_reg_LuxR_C"/>
</dbReference>
<feature type="domain" description="HTH merR-type" evidence="5">
    <location>
        <begin position="39"/>
        <end position="103"/>
    </location>
</feature>
<dbReference type="RefSeq" id="WP_136596743.1">
    <property type="nucleotide sequence ID" value="NZ_STGV01000001.1"/>
</dbReference>
<sequence length="227" mass="25217">MTGQKPLKPSTATLDDAWPQTYLPSITLPVDAPNEPVVIADMADYFGVTHRTLHFYEEKGLIAADRIGLMRVYRQRDVERMAVINACREIGMPISVIQDLFEMLQTAKSVDEANRIFEDALAARKRELTAHLSTVHRQLQQISSLLVNEADQEASAPARHQAMAIDDSERNCLRLMAEGYSSARVARALNLTMEETDAIEKSVINKIGAQNRFQAVAKAVLLGLIAN</sequence>
<dbReference type="GO" id="GO:0003677">
    <property type="term" value="F:DNA binding"/>
    <property type="evidence" value="ECO:0007669"/>
    <property type="project" value="UniProtKB-KW"/>
</dbReference>
<keyword evidence="3" id="KW-0238">DNA-binding</keyword>
<dbReference type="InterPro" id="IPR000551">
    <property type="entry name" value="MerR-type_HTH_dom"/>
</dbReference>
<dbReference type="EMBL" id="STGV01000001">
    <property type="protein sequence ID" value="THV24896.1"/>
    <property type="molecule type" value="Genomic_DNA"/>
</dbReference>
<evidence type="ECO:0000256" key="3">
    <source>
        <dbReference type="ARBA" id="ARBA00023125"/>
    </source>
</evidence>
<protein>
    <submittedName>
        <fullName evidence="6">MerR family transcriptional regulator</fullName>
    </submittedName>
</protein>
<dbReference type="AlphaFoldDB" id="A0A4V4HN64"/>
<evidence type="ECO:0000256" key="2">
    <source>
        <dbReference type="ARBA" id="ARBA00023015"/>
    </source>
</evidence>
<dbReference type="SMART" id="SM00422">
    <property type="entry name" value="HTH_MERR"/>
    <property type="match status" value="1"/>
</dbReference>
<dbReference type="CDD" id="cd00592">
    <property type="entry name" value="HTH_MerR-like"/>
    <property type="match status" value="1"/>
</dbReference>
<gene>
    <name evidence="6" type="ORF">FAA97_01400</name>
</gene>
<evidence type="ECO:0000313" key="7">
    <source>
        <dbReference type="Proteomes" id="UP000308828"/>
    </source>
</evidence>
<accession>A0A4V4HN64</accession>
<dbReference type="SUPFAM" id="SSF46955">
    <property type="entry name" value="Putative DNA-binding domain"/>
    <property type="match status" value="1"/>
</dbReference>
<evidence type="ECO:0000259" key="5">
    <source>
        <dbReference type="PROSITE" id="PS50937"/>
    </source>
</evidence>
<dbReference type="Gene3D" id="1.10.10.10">
    <property type="entry name" value="Winged helix-like DNA-binding domain superfamily/Winged helix DNA-binding domain"/>
    <property type="match status" value="1"/>
</dbReference>
<dbReference type="Pfam" id="PF13411">
    <property type="entry name" value="MerR_1"/>
    <property type="match status" value="1"/>
</dbReference>
<dbReference type="PANTHER" id="PTHR30204:SF69">
    <property type="entry name" value="MERR-FAMILY TRANSCRIPTIONAL REGULATOR"/>
    <property type="match status" value="1"/>
</dbReference>
<comment type="caution">
    <text evidence="6">The sequence shown here is derived from an EMBL/GenBank/DDBJ whole genome shotgun (WGS) entry which is preliminary data.</text>
</comment>
<proteinExistence type="predicted"/>
<dbReference type="Pfam" id="PF00196">
    <property type="entry name" value="GerE"/>
    <property type="match status" value="1"/>
</dbReference>
<dbReference type="SMART" id="SM00421">
    <property type="entry name" value="HTH_LUXR"/>
    <property type="match status" value="1"/>
</dbReference>
<dbReference type="InterPro" id="IPR016032">
    <property type="entry name" value="Sig_transdc_resp-reg_C-effctor"/>
</dbReference>
<evidence type="ECO:0000256" key="1">
    <source>
        <dbReference type="ARBA" id="ARBA00022491"/>
    </source>
</evidence>